<dbReference type="PROSITE" id="PS50001">
    <property type="entry name" value="SH2"/>
    <property type="match status" value="1"/>
</dbReference>
<evidence type="ECO:0000313" key="9">
    <source>
        <dbReference type="Proteomes" id="UP000694620"/>
    </source>
</evidence>
<dbReference type="Pfam" id="PF00018">
    <property type="entry name" value="SH3_1"/>
    <property type="match status" value="1"/>
</dbReference>
<dbReference type="InterPro" id="IPR001452">
    <property type="entry name" value="SH3_domain"/>
</dbReference>
<evidence type="ECO:0000313" key="8">
    <source>
        <dbReference type="Ensembl" id="ENSECRP00000021129.1"/>
    </source>
</evidence>
<gene>
    <name evidence="8" type="primary">SLA</name>
    <name evidence="8" type="synonym">sla1a</name>
</gene>
<proteinExistence type="predicted"/>
<keyword evidence="2 4" id="KW-0727">SH2 domain</keyword>
<evidence type="ECO:0000256" key="2">
    <source>
        <dbReference type="ARBA" id="ARBA00022999"/>
    </source>
</evidence>
<reference evidence="8" key="3">
    <citation type="submission" date="2025-09" db="UniProtKB">
        <authorList>
            <consortium name="Ensembl"/>
        </authorList>
    </citation>
    <scope>IDENTIFICATION</scope>
</reference>
<dbReference type="SMART" id="SM00252">
    <property type="entry name" value="SH2"/>
    <property type="match status" value="1"/>
</dbReference>
<reference evidence="8" key="1">
    <citation type="submission" date="2021-06" db="EMBL/GenBank/DDBJ databases">
        <authorList>
            <consortium name="Wellcome Sanger Institute Data Sharing"/>
        </authorList>
    </citation>
    <scope>NUCLEOTIDE SEQUENCE [LARGE SCALE GENOMIC DNA]</scope>
</reference>
<dbReference type="Ensembl" id="ENSECRT00000021587.1">
    <property type="protein sequence ID" value="ENSECRP00000021129.1"/>
    <property type="gene ID" value="ENSECRG00000014234.1"/>
</dbReference>
<dbReference type="SUPFAM" id="SSF50044">
    <property type="entry name" value="SH3-domain"/>
    <property type="match status" value="1"/>
</dbReference>
<evidence type="ECO:0000259" key="7">
    <source>
        <dbReference type="PROSITE" id="PS50002"/>
    </source>
</evidence>
<dbReference type="Proteomes" id="UP000694620">
    <property type="component" value="Chromosome 13"/>
</dbReference>
<feature type="domain" description="SH2" evidence="6">
    <location>
        <begin position="85"/>
        <end position="176"/>
    </location>
</feature>
<name>A0A8C4SXI8_ERPCA</name>
<evidence type="ECO:0000259" key="6">
    <source>
        <dbReference type="PROSITE" id="PS50001"/>
    </source>
</evidence>
<dbReference type="Gene3D" id="3.30.505.10">
    <property type="entry name" value="SH2 domain"/>
    <property type="match status" value="1"/>
</dbReference>
<evidence type="ECO:0000256" key="4">
    <source>
        <dbReference type="PROSITE-ProRule" id="PRU00191"/>
    </source>
</evidence>
<dbReference type="FunFam" id="3.30.505.10:FF:000039">
    <property type="entry name" value="src-like-adapter isoform X1"/>
    <property type="match status" value="1"/>
</dbReference>
<evidence type="ECO:0000256" key="3">
    <source>
        <dbReference type="ARBA" id="ARBA00023288"/>
    </source>
</evidence>
<protein>
    <submittedName>
        <fullName evidence="8">Src like adaptor 1a</fullName>
    </submittedName>
</protein>
<dbReference type="OrthoDB" id="9924021at2759"/>
<dbReference type="AlphaFoldDB" id="A0A8C4SXI8"/>
<dbReference type="GeneTree" id="ENSGT00940000159104"/>
<dbReference type="InterPro" id="IPR036028">
    <property type="entry name" value="SH3-like_dom_sf"/>
</dbReference>
<dbReference type="InterPro" id="IPR000980">
    <property type="entry name" value="SH2"/>
</dbReference>
<evidence type="ECO:0000256" key="1">
    <source>
        <dbReference type="ARBA" id="ARBA00022443"/>
    </source>
</evidence>
<dbReference type="Pfam" id="PF00017">
    <property type="entry name" value="SH2"/>
    <property type="match status" value="1"/>
</dbReference>
<sequence length="278" mass="31712">MGNSLKAGGSEADKETRYFDPRLKDTVLVVLHDYPPSNVSEPVFRIGEKLQALSEEGGWWKACSITTGNENYIPTSNVAKIYHGWLFEGVGRHKAEELLQLPNNRVGSFMVRESQSERGQYSLSVRHRTVKHYRILRLPNNWYYISPRLTFQCLEELVNHYSESADGLCCMLTSPCLTPSTGLNQPNVNTVMRQNHLHSENLSSRLQWTRDDGVQDDSHLLSFGVRNSIMSYLSLTSDKELTSMNSNHKKKSKSVYGLPQNDDMLFNDDYYSSAHDQL</sequence>
<dbReference type="InterPro" id="IPR043539">
    <property type="entry name" value="Grb2-like"/>
</dbReference>
<accession>A0A8C4SXI8</accession>
<reference evidence="8" key="2">
    <citation type="submission" date="2025-08" db="UniProtKB">
        <authorList>
            <consortium name="Ensembl"/>
        </authorList>
    </citation>
    <scope>IDENTIFICATION</scope>
</reference>
<keyword evidence="9" id="KW-1185">Reference proteome</keyword>
<dbReference type="Gene3D" id="2.30.30.40">
    <property type="entry name" value="SH3 Domains"/>
    <property type="match status" value="1"/>
</dbReference>
<dbReference type="SMART" id="SM00326">
    <property type="entry name" value="SH3"/>
    <property type="match status" value="1"/>
</dbReference>
<dbReference type="PROSITE" id="PS50002">
    <property type="entry name" value="SH3"/>
    <property type="match status" value="1"/>
</dbReference>
<dbReference type="InterPro" id="IPR036860">
    <property type="entry name" value="SH2_dom_sf"/>
</dbReference>
<dbReference type="PRINTS" id="PR00401">
    <property type="entry name" value="SH2DOMAIN"/>
</dbReference>
<keyword evidence="3" id="KW-0449">Lipoprotein</keyword>
<dbReference type="SUPFAM" id="SSF55550">
    <property type="entry name" value="SH2 domain"/>
    <property type="match status" value="1"/>
</dbReference>
<organism evidence="8 9">
    <name type="scientific">Erpetoichthys calabaricus</name>
    <name type="common">Rope fish</name>
    <name type="synonym">Calamoichthys calabaricus</name>
    <dbReference type="NCBI Taxonomy" id="27687"/>
    <lineage>
        <taxon>Eukaryota</taxon>
        <taxon>Metazoa</taxon>
        <taxon>Chordata</taxon>
        <taxon>Craniata</taxon>
        <taxon>Vertebrata</taxon>
        <taxon>Euteleostomi</taxon>
        <taxon>Actinopterygii</taxon>
        <taxon>Polypteriformes</taxon>
        <taxon>Polypteridae</taxon>
        <taxon>Erpetoichthys</taxon>
    </lineage>
</organism>
<keyword evidence="1 5" id="KW-0728">SH3 domain</keyword>
<feature type="domain" description="SH3" evidence="7">
    <location>
        <begin position="23"/>
        <end position="83"/>
    </location>
</feature>
<dbReference type="PANTHER" id="PTHR46037">
    <property type="entry name" value="PROTEIN ENHANCER OF SEVENLESS 2B"/>
    <property type="match status" value="1"/>
</dbReference>
<evidence type="ECO:0000256" key="5">
    <source>
        <dbReference type="PROSITE-ProRule" id="PRU00192"/>
    </source>
</evidence>